<protein>
    <submittedName>
        <fullName evidence="2">Uncharacterized protein</fullName>
    </submittedName>
</protein>
<feature type="region of interest" description="Disordered" evidence="1">
    <location>
        <begin position="1"/>
        <end position="21"/>
    </location>
</feature>
<gene>
    <name evidence="2" type="ORF">MPDQ_007852</name>
</gene>
<organism evidence="2 3">
    <name type="scientific">Monascus purpureus</name>
    <name type="common">Red mold</name>
    <name type="synonym">Monascus anka</name>
    <dbReference type="NCBI Taxonomy" id="5098"/>
    <lineage>
        <taxon>Eukaryota</taxon>
        <taxon>Fungi</taxon>
        <taxon>Dikarya</taxon>
        <taxon>Ascomycota</taxon>
        <taxon>Pezizomycotina</taxon>
        <taxon>Eurotiomycetes</taxon>
        <taxon>Eurotiomycetidae</taxon>
        <taxon>Eurotiales</taxon>
        <taxon>Aspergillaceae</taxon>
        <taxon>Monascus</taxon>
    </lineage>
</organism>
<evidence type="ECO:0000313" key="2">
    <source>
        <dbReference type="EMBL" id="TQB76444.1"/>
    </source>
</evidence>
<dbReference type="OrthoDB" id="204377at2759"/>
<proteinExistence type="predicted"/>
<name>A0A507R4Z2_MONPU</name>
<dbReference type="EMBL" id="VIFY01000009">
    <property type="protein sequence ID" value="TQB76444.1"/>
    <property type="molecule type" value="Genomic_DNA"/>
</dbReference>
<reference evidence="2 3" key="1">
    <citation type="submission" date="2019-06" db="EMBL/GenBank/DDBJ databases">
        <title>Wine fermentation using esterase from Monascus purpureus.</title>
        <authorList>
            <person name="Geng C."/>
            <person name="Zhang Y."/>
        </authorList>
    </citation>
    <scope>NUCLEOTIDE SEQUENCE [LARGE SCALE GENOMIC DNA]</scope>
    <source>
        <strain evidence="2">HQ1</strain>
    </source>
</reference>
<dbReference type="AlphaFoldDB" id="A0A507R4Z2"/>
<dbReference type="Proteomes" id="UP000319663">
    <property type="component" value="Unassembled WGS sequence"/>
</dbReference>
<comment type="caution">
    <text evidence="2">The sequence shown here is derived from an EMBL/GenBank/DDBJ whole genome shotgun (WGS) entry which is preliminary data.</text>
</comment>
<evidence type="ECO:0000313" key="3">
    <source>
        <dbReference type="Proteomes" id="UP000319663"/>
    </source>
</evidence>
<evidence type="ECO:0000256" key="1">
    <source>
        <dbReference type="SAM" id="MobiDB-lite"/>
    </source>
</evidence>
<accession>A0A507R4Z2</accession>
<dbReference type="STRING" id="5098.A0A507R4Z2"/>
<sequence>MFAQKLSLEASRPKLKHEHPEEHILRPNLQCAGPELDTNPSVEGIRHYLVELPPPYTNTDCIGIREALLHNSHEVGFRNKPALIRTATCMMRKWLGSGKIYN</sequence>
<keyword evidence="3" id="KW-1185">Reference proteome</keyword>